<comment type="subcellular location">
    <subcellularLocation>
        <location evidence="7">Cytoplasm</location>
    </subcellularLocation>
</comment>
<dbReference type="STRING" id="407022.SAMN05661044_04842"/>
<dbReference type="UniPathway" id="UPA00251">
    <property type="reaction ID" value="UER00317"/>
</dbReference>
<evidence type="ECO:0000256" key="6">
    <source>
        <dbReference type="ARBA" id="ARBA00023244"/>
    </source>
</evidence>
<dbReference type="PROSITE" id="PS00600">
    <property type="entry name" value="AA_TRANSFER_CLASS_3"/>
    <property type="match status" value="1"/>
</dbReference>
<sequence>MLDSIKKIFSGTEEDIKPKSSKADIPREKSALLFEKAKKYFPGGVNSPVRAFKSVYGTPLFIERGDGCFLWDADGNQFIDFCCSWGPLILGHNNPKIKEAVVAALEHGLSFGAPTALENELAELILKNNKYIEKLRFVSSGTEAVMSAIRLARGYTGRDKIIKFEGCYHGHSDSLLVKAGSGLVTFGETSSLGVPKSFAEDTIVIALDDKEALTAAFEQFKGEIAAVIIEGVPANNGLLLQDKAYIQFLREITQANGSILIFDEVITGFRLGFEGAAAYYDIKPDIITYGKIIGGGMPVGAYGSSAEIMMHISPDGGVYQAGTLSGNPVAMAAGIAQLSELNKAGFYKELNKKASEFVASIRRYADAKNYKVKIFNIASIFWIAFTDKENIKAATDIAHESMDKYKILHRELLNRGIYLGPSGYEVGFVSSAHSKIELEKAKRAIFESLDVVFK</sequence>
<dbReference type="RefSeq" id="WP_093330320.1">
    <property type="nucleotide sequence ID" value="NZ_FOAF01000010.1"/>
</dbReference>
<dbReference type="InterPro" id="IPR005814">
    <property type="entry name" value="Aminotrans_3"/>
</dbReference>
<dbReference type="GO" id="GO:0042286">
    <property type="term" value="F:glutamate-1-semialdehyde 2,1-aminomutase activity"/>
    <property type="evidence" value="ECO:0007669"/>
    <property type="project" value="UniProtKB-UniRule"/>
</dbReference>
<dbReference type="InterPro" id="IPR004639">
    <property type="entry name" value="4pyrrol_synth_GluAld_NH2Trfase"/>
</dbReference>
<keyword evidence="5 7" id="KW-0413">Isomerase</keyword>
<evidence type="ECO:0000256" key="7">
    <source>
        <dbReference type="HAMAP-Rule" id="MF_00375"/>
    </source>
</evidence>
<dbReference type="CDD" id="cd00610">
    <property type="entry name" value="OAT_like"/>
    <property type="match status" value="1"/>
</dbReference>
<comment type="subunit">
    <text evidence="7">Homodimer.</text>
</comment>
<dbReference type="SUPFAM" id="SSF53383">
    <property type="entry name" value="PLP-dependent transferases"/>
    <property type="match status" value="1"/>
</dbReference>
<keyword evidence="4 7" id="KW-0663">Pyridoxal phosphate</keyword>
<dbReference type="GO" id="GO:0008483">
    <property type="term" value="F:transaminase activity"/>
    <property type="evidence" value="ECO:0007669"/>
    <property type="project" value="InterPro"/>
</dbReference>
<comment type="cofactor">
    <cofactor evidence="1 7">
        <name>pyridoxal 5'-phosphate</name>
        <dbReference type="ChEBI" id="CHEBI:597326"/>
    </cofactor>
</comment>
<keyword evidence="6 7" id="KW-0627">Porphyrin biosynthesis</keyword>
<proteinExistence type="inferred from homology"/>
<reference evidence="9" key="1">
    <citation type="submission" date="2016-10" db="EMBL/GenBank/DDBJ databases">
        <authorList>
            <person name="Varghese N."/>
            <person name="Submissions S."/>
        </authorList>
    </citation>
    <scope>NUCLEOTIDE SEQUENCE [LARGE SCALE GENOMIC DNA]</scope>
    <source>
        <strain evidence="9">DSM 18733</strain>
    </source>
</reference>
<evidence type="ECO:0000256" key="1">
    <source>
        <dbReference type="ARBA" id="ARBA00001933"/>
    </source>
</evidence>
<dbReference type="Gene3D" id="3.40.640.10">
    <property type="entry name" value="Type I PLP-dependent aspartate aminotransferase-like (Major domain)"/>
    <property type="match status" value="1"/>
</dbReference>
<dbReference type="GO" id="GO:0030170">
    <property type="term" value="F:pyridoxal phosphate binding"/>
    <property type="evidence" value="ECO:0007669"/>
    <property type="project" value="InterPro"/>
</dbReference>
<evidence type="ECO:0000256" key="4">
    <source>
        <dbReference type="ARBA" id="ARBA00022898"/>
    </source>
</evidence>
<comment type="catalytic activity">
    <reaction evidence="7">
        <text>(S)-4-amino-5-oxopentanoate = 5-aminolevulinate</text>
        <dbReference type="Rhea" id="RHEA:14265"/>
        <dbReference type="ChEBI" id="CHEBI:57501"/>
        <dbReference type="ChEBI" id="CHEBI:356416"/>
        <dbReference type="EC" id="5.4.3.8"/>
    </reaction>
</comment>
<dbReference type="HAMAP" id="MF_00375">
    <property type="entry name" value="HemL_aminotrans_3"/>
    <property type="match status" value="1"/>
</dbReference>
<dbReference type="OrthoDB" id="9801052at2"/>
<dbReference type="PANTHER" id="PTHR43713:SF3">
    <property type="entry name" value="GLUTAMATE-1-SEMIALDEHYDE 2,1-AMINOMUTASE 1, CHLOROPLASTIC-RELATED"/>
    <property type="match status" value="1"/>
</dbReference>
<dbReference type="Pfam" id="PF00202">
    <property type="entry name" value="Aminotran_3"/>
    <property type="match status" value="1"/>
</dbReference>
<organism evidence="8 9">
    <name type="scientific">Olivibacter domesticus</name>
    <name type="common">Pseudosphingobacterium domesticum</name>
    <dbReference type="NCBI Taxonomy" id="407022"/>
    <lineage>
        <taxon>Bacteria</taxon>
        <taxon>Pseudomonadati</taxon>
        <taxon>Bacteroidota</taxon>
        <taxon>Sphingobacteriia</taxon>
        <taxon>Sphingobacteriales</taxon>
        <taxon>Sphingobacteriaceae</taxon>
        <taxon>Olivibacter</taxon>
    </lineage>
</organism>
<dbReference type="InterPro" id="IPR015421">
    <property type="entry name" value="PyrdxlP-dep_Trfase_major"/>
</dbReference>
<feature type="modified residue" description="N6-(pyridoxal phosphate)lysine" evidence="7">
    <location>
        <position position="291"/>
    </location>
</feature>
<dbReference type="EMBL" id="FOAF01000010">
    <property type="protein sequence ID" value="SEM31617.1"/>
    <property type="molecule type" value="Genomic_DNA"/>
</dbReference>
<comment type="similarity">
    <text evidence="3 7">Belongs to the class-III pyridoxal-phosphate-dependent aminotransferase family. HemL subfamily.</text>
</comment>
<evidence type="ECO:0000256" key="2">
    <source>
        <dbReference type="ARBA" id="ARBA00004819"/>
    </source>
</evidence>
<dbReference type="GO" id="GO:0006782">
    <property type="term" value="P:protoporphyrinogen IX biosynthetic process"/>
    <property type="evidence" value="ECO:0007669"/>
    <property type="project" value="UniProtKB-UniRule"/>
</dbReference>
<dbReference type="InterPro" id="IPR049704">
    <property type="entry name" value="Aminotrans_3_PPA_site"/>
</dbReference>
<dbReference type="AlphaFoldDB" id="A0A1H7XEK4"/>
<gene>
    <name evidence="7" type="primary">hemL</name>
    <name evidence="8" type="ORF">SAMN05661044_04842</name>
</gene>
<dbReference type="EC" id="5.4.3.8" evidence="7"/>
<dbReference type="PANTHER" id="PTHR43713">
    <property type="entry name" value="GLUTAMATE-1-SEMIALDEHYDE 2,1-AMINOMUTASE"/>
    <property type="match status" value="1"/>
</dbReference>
<dbReference type="GO" id="GO:0005737">
    <property type="term" value="C:cytoplasm"/>
    <property type="evidence" value="ECO:0007669"/>
    <property type="project" value="UniProtKB-SubCell"/>
</dbReference>
<protein>
    <recommendedName>
        <fullName evidence="7">Glutamate-1-semialdehyde 2,1-aminomutase</fullName>
        <shortName evidence="7">GSA</shortName>
        <ecNumber evidence="7">5.4.3.8</ecNumber>
    </recommendedName>
    <alternativeName>
        <fullName evidence="7">Glutamate-1-semialdehyde aminotransferase</fullName>
        <shortName evidence="7">GSA-AT</shortName>
    </alternativeName>
</protein>
<dbReference type="Gene3D" id="3.90.1150.10">
    <property type="entry name" value="Aspartate Aminotransferase, domain 1"/>
    <property type="match status" value="1"/>
</dbReference>
<dbReference type="InterPro" id="IPR015424">
    <property type="entry name" value="PyrdxlP-dep_Trfase"/>
</dbReference>
<dbReference type="Proteomes" id="UP000199421">
    <property type="component" value="Unassembled WGS sequence"/>
</dbReference>
<dbReference type="FunFam" id="3.40.640.10:FF:000021">
    <property type="entry name" value="Glutamate-1-semialdehyde 2,1-aminomutase"/>
    <property type="match status" value="1"/>
</dbReference>
<comment type="pathway">
    <text evidence="2">Porphyrin-containing compound metabolism; protoporphyrin-IX biosynthesis; 5-aminolevulinate from L-glutamyl-tRNA(Glu): step 2/2.</text>
</comment>
<evidence type="ECO:0000256" key="3">
    <source>
        <dbReference type="ARBA" id="ARBA00008981"/>
    </source>
</evidence>
<evidence type="ECO:0000256" key="5">
    <source>
        <dbReference type="ARBA" id="ARBA00023235"/>
    </source>
</evidence>
<evidence type="ECO:0000313" key="8">
    <source>
        <dbReference type="EMBL" id="SEM31617.1"/>
    </source>
</evidence>
<dbReference type="NCBIfam" id="TIGR00713">
    <property type="entry name" value="hemL"/>
    <property type="match status" value="1"/>
</dbReference>
<keyword evidence="9" id="KW-1185">Reference proteome</keyword>
<keyword evidence="7" id="KW-0963">Cytoplasm</keyword>
<name>A0A1H7XEK4_OLID1</name>
<dbReference type="NCBIfam" id="NF000818">
    <property type="entry name" value="PRK00062.1"/>
    <property type="match status" value="1"/>
</dbReference>
<dbReference type="InterPro" id="IPR015422">
    <property type="entry name" value="PyrdxlP-dep_Trfase_small"/>
</dbReference>
<evidence type="ECO:0000313" key="9">
    <source>
        <dbReference type="Proteomes" id="UP000199421"/>
    </source>
</evidence>
<accession>A0A1H7XEK4</accession>